<dbReference type="Gene3D" id="3.80.10.10">
    <property type="entry name" value="Ribonuclease Inhibitor"/>
    <property type="match status" value="1"/>
</dbReference>
<proteinExistence type="predicted"/>
<dbReference type="AlphaFoldDB" id="A0A9W4T3X3"/>
<gene>
    <name evidence="2" type="ORF">FWILDA_LOCUS14128</name>
</gene>
<accession>A0A9W4T3X3</accession>
<dbReference type="OrthoDB" id="10628709at2759"/>
<evidence type="ECO:0000313" key="2">
    <source>
        <dbReference type="EMBL" id="CAI2189537.1"/>
    </source>
</evidence>
<protein>
    <submittedName>
        <fullName evidence="2">10682_t:CDS:1</fullName>
    </submittedName>
</protein>
<dbReference type="Proteomes" id="UP001153678">
    <property type="component" value="Unassembled WGS sequence"/>
</dbReference>
<feature type="region of interest" description="Disordered" evidence="1">
    <location>
        <begin position="83"/>
        <end position="121"/>
    </location>
</feature>
<organism evidence="2 3">
    <name type="scientific">Funneliformis geosporum</name>
    <dbReference type="NCBI Taxonomy" id="1117311"/>
    <lineage>
        <taxon>Eukaryota</taxon>
        <taxon>Fungi</taxon>
        <taxon>Fungi incertae sedis</taxon>
        <taxon>Mucoromycota</taxon>
        <taxon>Glomeromycotina</taxon>
        <taxon>Glomeromycetes</taxon>
        <taxon>Glomerales</taxon>
        <taxon>Glomeraceae</taxon>
        <taxon>Funneliformis</taxon>
    </lineage>
</organism>
<evidence type="ECO:0000256" key="1">
    <source>
        <dbReference type="SAM" id="MobiDB-lite"/>
    </source>
</evidence>
<keyword evidence="3" id="KW-1185">Reference proteome</keyword>
<name>A0A9W4T3X3_9GLOM</name>
<feature type="compositionally biased region" description="Basic and acidic residues" evidence="1">
    <location>
        <begin position="106"/>
        <end position="121"/>
    </location>
</feature>
<feature type="compositionally biased region" description="Polar residues" evidence="1">
    <location>
        <begin position="87"/>
        <end position="105"/>
    </location>
</feature>
<feature type="non-terminal residue" evidence="2">
    <location>
        <position position="1"/>
    </location>
</feature>
<dbReference type="InterPro" id="IPR032675">
    <property type="entry name" value="LRR_dom_sf"/>
</dbReference>
<dbReference type="EMBL" id="CAMKVN010005894">
    <property type="protein sequence ID" value="CAI2189537.1"/>
    <property type="molecule type" value="Genomic_DNA"/>
</dbReference>
<comment type="caution">
    <text evidence="2">The sequence shown here is derived from an EMBL/GenBank/DDBJ whole genome shotgun (WGS) entry which is preliminary data.</text>
</comment>
<reference evidence="2" key="1">
    <citation type="submission" date="2022-08" db="EMBL/GenBank/DDBJ databases">
        <authorList>
            <person name="Kallberg Y."/>
            <person name="Tangrot J."/>
            <person name="Rosling A."/>
        </authorList>
    </citation>
    <scope>NUCLEOTIDE SEQUENCE</scope>
    <source>
        <strain evidence="2">Wild A</strain>
    </source>
</reference>
<sequence length="300" mass="33762">MNAINSSQGSIDTKIILEKEPFINSVLKCSGADCSNLLTSEEICYCSPCSAQQDQIWKNLEKNQQDINQDLANFNQGLNDYVENQKDNAGNSNLKQSPTSSNNQELDAKKQQLKDLQSKEKSLTKSLPIDTQISILQKEISNLEKNSNKNHIETALLADKKQQLAELLKKQSNSDANTTKPSDKTALYVGLGIIGVVLIEYPLEKRSEIKELNISYDELYKQGLLTKNEHLEGSLDIRHFPSLEKFDCKNNRLTSLTLTSLYKLMSVDCSDNQINDISTELCMVLNELMFHNNPLKSLDI</sequence>
<dbReference type="SUPFAM" id="SSF52058">
    <property type="entry name" value="L domain-like"/>
    <property type="match status" value="1"/>
</dbReference>
<evidence type="ECO:0000313" key="3">
    <source>
        <dbReference type="Proteomes" id="UP001153678"/>
    </source>
</evidence>